<keyword evidence="1" id="KW-0472">Membrane</keyword>
<dbReference type="STRING" id="414778.BCM40_13365"/>
<dbReference type="EMBL" id="CP016543">
    <property type="protein sequence ID" value="ANU24284.1"/>
    <property type="molecule type" value="Genomic_DNA"/>
</dbReference>
<proteinExistence type="predicted"/>
<name>A0A1C7EJX9_9BACL</name>
<evidence type="ECO:0000256" key="1">
    <source>
        <dbReference type="SAM" id="Phobius"/>
    </source>
</evidence>
<keyword evidence="1" id="KW-0812">Transmembrane</keyword>
<dbReference type="Proteomes" id="UP000092495">
    <property type="component" value="Chromosome"/>
</dbReference>
<accession>A0A1C7EJX9</accession>
<protein>
    <submittedName>
        <fullName evidence="2">Uncharacterized protein</fullName>
    </submittedName>
</protein>
<dbReference type="KEGG" id="pdg:BCM40_13365"/>
<sequence>MNEQSYEKHVRYPKLQLFFWVPLSFILLITTASYGIYQFVKNGFSVQLLLIFAIVVLAIIPGMLARIYALTLQDRLICTEEQLRYFMLTGNRLDPRLTKSQLIALRFAPDAELVALAERAVIEELSADAIKKSINIWRADHQRV</sequence>
<dbReference type="AlphaFoldDB" id="A0A1C7EJX9"/>
<evidence type="ECO:0000313" key="3">
    <source>
        <dbReference type="Proteomes" id="UP000092495"/>
    </source>
</evidence>
<feature type="transmembrane region" description="Helical" evidence="1">
    <location>
        <begin position="43"/>
        <end position="65"/>
    </location>
</feature>
<gene>
    <name evidence="2" type="ORF">BCM40_13365</name>
</gene>
<dbReference type="Pfam" id="PF20136">
    <property type="entry name" value="DUF6526"/>
    <property type="match status" value="1"/>
</dbReference>
<evidence type="ECO:0000313" key="2">
    <source>
        <dbReference type="EMBL" id="ANU24284.1"/>
    </source>
</evidence>
<dbReference type="OrthoDB" id="765463at2"/>
<keyword evidence="3" id="KW-1185">Reference proteome</keyword>
<keyword evidence="1" id="KW-1133">Transmembrane helix</keyword>
<dbReference type="InterPro" id="IPR045385">
    <property type="entry name" value="DUF6526"/>
</dbReference>
<organism evidence="2 3">
    <name type="scientific">Planococcus donghaensis</name>
    <dbReference type="NCBI Taxonomy" id="414778"/>
    <lineage>
        <taxon>Bacteria</taxon>
        <taxon>Bacillati</taxon>
        <taxon>Bacillota</taxon>
        <taxon>Bacilli</taxon>
        <taxon>Bacillales</taxon>
        <taxon>Caryophanaceae</taxon>
        <taxon>Planococcus</taxon>
    </lineage>
</organism>
<dbReference type="RefSeq" id="WP_065527248.1">
    <property type="nucleotide sequence ID" value="NZ_CP016543.2"/>
</dbReference>
<reference evidence="2" key="1">
    <citation type="submission" date="2016-10" db="EMBL/GenBank/DDBJ databases">
        <authorList>
            <person name="See-Too W.S."/>
        </authorList>
    </citation>
    <scope>NUCLEOTIDE SEQUENCE</scope>
    <source>
        <strain evidence="2">DSM 22276</strain>
    </source>
</reference>
<feature type="transmembrane region" description="Helical" evidence="1">
    <location>
        <begin position="17"/>
        <end position="37"/>
    </location>
</feature>